<accession>A0A4Y2ME00</accession>
<dbReference type="EC" id="2.3.1.225" evidence="5"/>
<comment type="caution">
    <text evidence="5">Lacks conserved residue(s) required for the propagation of feature annotation.</text>
</comment>
<dbReference type="Pfam" id="PF01529">
    <property type="entry name" value="DHHC"/>
    <property type="match status" value="1"/>
</dbReference>
<evidence type="ECO:0000259" key="6">
    <source>
        <dbReference type="Pfam" id="PF01529"/>
    </source>
</evidence>
<dbReference type="AlphaFoldDB" id="A0A4Y2ME00"/>
<proteinExistence type="inferred from homology"/>
<dbReference type="GO" id="GO:0016020">
    <property type="term" value="C:membrane"/>
    <property type="evidence" value="ECO:0007669"/>
    <property type="project" value="UniProtKB-SubCell"/>
</dbReference>
<comment type="similarity">
    <text evidence="5">Belongs to the DHHC palmitoyltransferase family.</text>
</comment>
<evidence type="ECO:0000256" key="2">
    <source>
        <dbReference type="ARBA" id="ARBA00022692"/>
    </source>
</evidence>
<keyword evidence="3 5" id="KW-1133">Transmembrane helix</keyword>
<dbReference type="GO" id="GO:0019706">
    <property type="term" value="F:protein-cysteine S-palmitoyltransferase activity"/>
    <property type="evidence" value="ECO:0007669"/>
    <property type="project" value="UniProtKB-EC"/>
</dbReference>
<reference evidence="7 8" key="1">
    <citation type="journal article" date="2019" name="Sci. Rep.">
        <title>Orb-weaving spider Araneus ventricosus genome elucidates the spidroin gene catalogue.</title>
        <authorList>
            <person name="Kono N."/>
            <person name="Nakamura H."/>
            <person name="Ohtoshi R."/>
            <person name="Moran D.A.P."/>
            <person name="Shinohara A."/>
            <person name="Yoshida Y."/>
            <person name="Fujiwara M."/>
            <person name="Mori M."/>
            <person name="Tomita M."/>
            <person name="Arakawa K."/>
        </authorList>
    </citation>
    <scope>NUCLEOTIDE SEQUENCE [LARGE SCALE GENOMIC DNA]</scope>
</reference>
<comment type="subcellular location">
    <subcellularLocation>
        <location evidence="1">Membrane</location>
        <topology evidence="1">Multi-pass membrane protein</topology>
    </subcellularLocation>
</comment>
<organism evidence="7 8">
    <name type="scientific">Araneus ventricosus</name>
    <name type="common">Orbweaver spider</name>
    <name type="synonym">Epeira ventricosa</name>
    <dbReference type="NCBI Taxonomy" id="182803"/>
    <lineage>
        <taxon>Eukaryota</taxon>
        <taxon>Metazoa</taxon>
        <taxon>Ecdysozoa</taxon>
        <taxon>Arthropoda</taxon>
        <taxon>Chelicerata</taxon>
        <taxon>Arachnida</taxon>
        <taxon>Araneae</taxon>
        <taxon>Araneomorphae</taxon>
        <taxon>Entelegynae</taxon>
        <taxon>Araneoidea</taxon>
        <taxon>Araneidae</taxon>
        <taxon>Araneus</taxon>
    </lineage>
</organism>
<keyword evidence="5" id="KW-0012">Acyltransferase</keyword>
<feature type="domain" description="Palmitoyltransferase DHHC" evidence="6">
    <location>
        <begin position="59"/>
        <end position="106"/>
    </location>
</feature>
<evidence type="ECO:0000313" key="7">
    <source>
        <dbReference type="EMBL" id="GBN24724.1"/>
    </source>
</evidence>
<gene>
    <name evidence="7" type="ORF">AVEN_100070_1</name>
</gene>
<evidence type="ECO:0000256" key="4">
    <source>
        <dbReference type="ARBA" id="ARBA00023136"/>
    </source>
</evidence>
<feature type="transmembrane region" description="Helical" evidence="5">
    <location>
        <begin position="70"/>
        <end position="93"/>
    </location>
</feature>
<evidence type="ECO:0000256" key="3">
    <source>
        <dbReference type="ARBA" id="ARBA00022989"/>
    </source>
</evidence>
<evidence type="ECO:0000313" key="8">
    <source>
        <dbReference type="Proteomes" id="UP000499080"/>
    </source>
</evidence>
<comment type="catalytic activity">
    <reaction evidence="5">
        <text>L-cysteinyl-[protein] + hexadecanoyl-CoA = S-hexadecanoyl-L-cysteinyl-[protein] + CoA</text>
        <dbReference type="Rhea" id="RHEA:36683"/>
        <dbReference type="Rhea" id="RHEA-COMP:10131"/>
        <dbReference type="Rhea" id="RHEA-COMP:11032"/>
        <dbReference type="ChEBI" id="CHEBI:29950"/>
        <dbReference type="ChEBI" id="CHEBI:57287"/>
        <dbReference type="ChEBI" id="CHEBI:57379"/>
        <dbReference type="ChEBI" id="CHEBI:74151"/>
        <dbReference type="EC" id="2.3.1.225"/>
    </reaction>
</comment>
<feature type="non-terminal residue" evidence="7">
    <location>
        <position position="111"/>
    </location>
</feature>
<dbReference type="Proteomes" id="UP000499080">
    <property type="component" value="Unassembled WGS sequence"/>
</dbReference>
<dbReference type="InterPro" id="IPR001594">
    <property type="entry name" value="Palmitoyltrfase_DHHC"/>
</dbReference>
<keyword evidence="8" id="KW-1185">Reference proteome</keyword>
<evidence type="ECO:0000256" key="1">
    <source>
        <dbReference type="ARBA" id="ARBA00004141"/>
    </source>
</evidence>
<keyword evidence="2 5" id="KW-0812">Transmembrane</keyword>
<comment type="domain">
    <text evidence="5">The DHHC domain is required for palmitoyltransferase activity.</text>
</comment>
<evidence type="ECO:0000256" key="5">
    <source>
        <dbReference type="RuleBase" id="RU079119"/>
    </source>
</evidence>
<comment type="caution">
    <text evidence="7">The sequence shown here is derived from an EMBL/GenBank/DDBJ whole genome shotgun (WGS) entry which is preliminary data.</text>
</comment>
<dbReference type="EMBL" id="BGPR01122637">
    <property type="protein sequence ID" value="GBN24724.1"/>
    <property type="molecule type" value="Genomic_DNA"/>
</dbReference>
<keyword evidence="4 5" id="KW-0472">Membrane</keyword>
<name>A0A4Y2ME00_ARAVE</name>
<sequence>MNPTLSLTATGAETSFFSYTGKAMIHFNFGTSVDPDIPSFLEDHGETKGMGFIGPRFQINNCVGELNQKYFIQFLIFVGLASVYSIIMVVISWTGDCTDCKKEIVFRQHRV</sequence>
<protein>
    <recommendedName>
        <fullName evidence="5">Palmitoyltransferase</fullName>
        <ecNumber evidence="5">2.3.1.225</ecNumber>
    </recommendedName>
</protein>
<keyword evidence="5" id="KW-0808">Transferase</keyword>
<dbReference type="OrthoDB" id="331948at2759"/>